<organism evidence="2 3">
    <name type="scientific">Entotheonella factor</name>
    <dbReference type="NCBI Taxonomy" id="1429438"/>
    <lineage>
        <taxon>Bacteria</taxon>
        <taxon>Pseudomonadati</taxon>
        <taxon>Nitrospinota/Tectimicrobiota group</taxon>
        <taxon>Candidatus Tectimicrobiota</taxon>
        <taxon>Candidatus Entotheonellia</taxon>
        <taxon>Candidatus Entotheonellales</taxon>
        <taxon>Candidatus Entotheonellaceae</taxon>
        <taxon>Candidatus Entotheonella</taxon>
    </lineage>
</organism>
<evidence type="ECO:0000313" key="2">
    <source>
        <dbReference type="EMBL" id="ETW97829.1"/>
    </source>
</evidence>
<dbReference type="PANTHER" id="PTHR42686:SF1">
    <property type="entry name" value="GH17980P-RELATED"/>
    <property type="match status" value="1"/>
</dbReference>
<dbReference type="Proteomes" id="UP000019141">
    <property type="component" value="Unassembled WGS sequence"/>
</dbReference>
<dbReference type="HOGENOM" id="CLU_1655780_0_0_7"/>
<dbReference type="AlphaFoldDB" id="W4LIV8"/>
<proteinExistence type="predicted"/>
<dbReference type="Gene3D" id="3.20.20.100">
    <property type="entry name" value="NADP-dependent oxidoreductase domain"/>
    <property type="match status" value="1"/>
</dbReference>
<feature type="domain" description="NADP-dependent oxidoreductase" evidence="1">
    <location>
        <begin position="16"/>
        <end position="159"/>
    </location>
</feature>
<accession>W4LIV8</accession>
<dbReference type="GO" id="GO:0016491">
    <property type="term" value="F:oxidoreductase activity"/>
    <property type="evidence" value="ECO:0007669"/>
    <property type="project" value="InterPro"/>
</dbReference>
<dbReference type="InterPro" id="IPR020471">
    <property type="entry name" value="AKR"/>
</dbReference>
<sequence length="160" mass="17501">MDYRTLGKTDLRVSALGFGCGNVGGLMIRSEPSERERAVARALELGINYFDTAAQYGNGQSEKNLGQVFKTLKPTAYVGTKFRLTAPDMTDISGAITRALEASLKRLDMEKVDLFQLHNQVGAERSADADMLSVADVIEQVIPTLHTLKQQGKIQFCGMT</sequence>
<evidence type="ECO:0000313" key="3">
    <source>
        <dbReference type="Proteomes" id="UP000019141"/>
    </source>
</evidence>
<dbReference type="InterPro" id="IPR036812">
    <property type="entry name" value="NAD(P)_OxRdtase_dom_sf"/>
</dbReference>
<protein>
    <recommendedName>
        <fullName evidence="1">NADP-dependent oxidoreductase domain-containing protein</fullName>
    </recommendedName>
</protein>
<dbReference type="SUPFAM" id="SSF51430">
    <property type="entry name" value="NAD(P)-linked oxidoreductase"/>
    <property type="match status" value="1"/>
</dbReference>
<comment type="caution">
    <text evidence="2">The sequence shown here is derived from an EMBL/GenBank/DDBJ whole genome shotgun (WGS) entry which is preliminary data.</text>
</comment>
<name>W4LIV8_ENTF1</name>
<feature type="non-terminal residue" evidence="2">
    <location>
        <position position="160"/>
    </location>
</feature>
<gene>
    <name evidence="2" type="ORF">ETSY1_21185</name>
</gene>
<dbReference type="Pfam" id="PF00248">
    <property type="entry name" value="Aldo_ket_red"/>
    <property type="match status" value="1"/>
</dbReference>
<dbReference type="PANTHER" id="PTHR42686">
    <property type="entry name" value="GH17980P-RELATED"/>
    <property type="match status" value="1"/>
</dbReference>
<keyword evidence="3" id="KW-1185">Reference proteome</keyword>
<evidence type="ECO:0000259" key="1">
    <source>
        <dbReference type="Pfam" id="PF00248"/>
    </source>
</evidence>
<dbReference type="EMBL" id="AZHW01000613">
    <property type="protein sequence ID" value="ETW97829.1"/>
    <property type="molecule type" value="Genomic_DNA"/>
</dbReference>
<dbReference type="GO" id="GO:0005829">
    <property type="term" value="C:cytosol"/>
    <property type="evidence" value="ECO:0007669"/>
    <property type="project" value="TreeGrafter"/>
</dbReference>
<reference evidence="2 3" key="1">
    <citation type="journal article" date="2014" name="Nature">
        <title>An environmental bacterial taxon with a large and distinct metabolic repertoire.</title>
        <authorList>
            <person name="Wilson M.C."/>
            <person name="Mori T."/>
            <person name="Ruckert C."/>
            <person name="Uria A.R."/>
            <person name="Helf M.J."/>
            <person name="Takada K."/>
            <person name="Gernert C."/>
            <person name="Steffens U.A."/>
            <person name="Heycke N."/>
            <person name="Schmitt S."/>
            <person name="Rinke C."/>
            <person name="Helfrich E.J."/>
            <person name="Brachmann A.O."/>
            <person name="Gurgui C."/>
            <person name="Wakimoto T."/>
            <person name="Kracht M."/>
            <person name="Crusemann M."/>
            <person name="Hentschel U."/>
            <person name="Abe I."/>
            <person name="Matsunaga S."/>
            <person name="Kalinowski J."/>
            <person name="Takeyama H."/>
            <person name="Piel J."/>
        </authorList>
    </citation>
    <scope>NUCLEOTIDE SEQUENCE [LARGE SCALE GENOMIC DNA]</scope>
    <source>
        <strain evidence="3">TSY1</strain>
    </source>
</reference>
<dbReference type="InterPro" id="IPR023210">
    <property type="entry name" value="NADP_OxRdtase_dom"/>
</dbReference>